<dbReference type="InterPro" id="IPR038883">
    <property type="entry name" value="AN11006-like"/>
</dbReference>
<reference evidence="2" key="1">
    <citation type="journal article" date="2020" name="Stud. Mycol.">
        <title>101 Dothideomycetes genomes: a test case for predicting lifestyles and emergence of pathogens.</title>
        <authorList>
            <person name="Haridas S."/>
            <person name="Albert R."/>
            <person name="Binder M."/>
            <person name="Bloem J."/>
            <person name="Labutti K."/>
            <person name="Salamov A."/>
            <person name="Andreopoulos B."/>
            <person name="Baker S."/>
            <person name="Barry K."/>
            <person name="Bills G."/>
            <person name="Bluhm B."/>
            <person name="Cannon C."/>
            <person name="Castanera R."/>
            <person name="Culley D."/>
            <person name="Daum C."/>
            <person name="Ezra D."/>
            <person name="Gonzalez J."/>
            <person name="Henrissat B."/>
            <person name="Kuo A."/>
            <person name="Liang C."/>
            <person name="Lipzen A."/>
            <person name="Lutzoni F."/>
            <person name="Magnuson J."/>
            <person name="Mondo S."/>
            <person name="Nolan M."/>
            <person name="Ohm R."/>
            <person name="Pangilinan J."/>
            <person name="Park H.-J."/>
            <person name="Ramirez L."/>
            <person name="Alfaro M."/>
            <person name="Sun H."/>
            <person name="Tritt A."/>
            <person name="Yoshinaga Y."/>
            <person name="Zwiers L.-H."/>
            <person name="Turgeon B."/>
            <person name="Goodwin S."/>
            <person name="Spatafora J."/>
            <person name="Crous P."/>
            <person name="Grigoriev I."/>
        </authorList>
    </citation>
    <scope>NUCLEOTIDE SEQUENCE</scope>
    <source>
        <strain evidence="2">CBS 119687</strain>
    </source>
</reference>
<feature type="region of interest" description="Disordered" evidence="1">
    <location>
        <begin position="1"/>
        <end position="31"/>
    </location>
</feature>
<evidence type="ECO:0008006" key="4">
    <source>
        <dbReference type="Google" id="ProtNLM"/>
    </source>
</evidence>
<keyword evidence="3" id="KW-1185">Reference proteome</keyword>
<gene>
    <name evidence="2" type="ORF">P153DRAFT_118004</name>
</gene>
<dbReference type="RefSeq" id="XP_033519402.1">
    <property type="nucleotide sequence ID" value="XM_033661955.1"/>
</dbReference>
<evidence type="ECO:0000313" key="2">
    <source>
        <dbReference type="EMBL" id="KAF2125009.1"/>
    </source>
</evidence>
<organism evidence="2 3">
    <name type="scientific">Dothidotthia symphoricarpi CBS 119687</name>
    <dbReference type="NCBI Taxonomy" id="1392245"/>
    <lineage>
        <taxon>Eukaryota</taxon>
        <taxon>Fungi</taxon>
        <taxon>Dikarya</taxon>
        <taxon>Ascomycota</taxon>
        <taxon>Pezizomycotina</taxon>
        <taxon>Dothideomycetes</taxon>
        <taxon>Pleosporomycetidae</taxon>
        <taxon>Pleosporales</taxon>
        <taxon>Dothidotthiaceae</taxon>
        <taxon>Dothidotthia</taxon>
    </lineage>
</organism>
<dbReference type="Proteomes" id="UP000799771">
    <property type="component" value="Unassembled WGS sequence"/>
</dbReference>
<proteinExistence type="predicted"/>
<dbReference type="PANTHER" id="PTHR42085">
    <property type="entry name" value="F-BOX DOMAIN-CONTAINING PROTEIN"/>
    <property type="match status" value="1"/>
</dbReference>
<accession>A0A6A5ZZL1</accession>
<dbReference type="AlphaFoldDB" id="A0A6A5ZZL1"/>
<name>A0A6A5ZZL1_9PLEO</name>
<dbReference type="GeneID" id="54402387"/>
<evidence type="ECO:0000256" key="1">
    <source>
        <dbReference type="SAM" id="MobiDB-lite"/>
    </source>
</evidence>
<dbReference type="PANTHER" id="PTHR42085:SF2">
    <property type="entry name" value="F-BOX DOMAIN-CONTAINING PROTEIN"/>
    <property type="match status" value="1"/>
</dbReference>
<dbReference type="EMBL" id="ML977517">
    <property type="protein sequence ID" value="KAF2125009.1"/>
    <property type="molecule type" value="Genomic_DNA"/>
</dbReference>
<sequence>MNPSTSAIDVSSSAMDMSDSTTPEYSTTSSSQPFRFLDLPKELRLMVYERLPRATKHYPIVASRTRSTSCPHNASMILVKRAVSTTILLTCKQINSEADHLIQRSIRDFILTHTPKVIMNTEACHDSCASDQMASLECFVDAVERLSKAVRVSNRVSSSSNIMLITYTQTTESERKDWYSPIREQLDFLCITDSDMQSKFNNICTQTERQLAFRDNPHCVQLVNVLPKRSTAGYQMLFQENRLRPLFHMNLDLPLRAGFEVSMAGWIEVDSDHLALDKCVPTYMQSRYSASARHHYNIRDKKRVYEAMDKETWTRDWLV</sequence>
<protein>
    <recommendedName>
        <fullName evidence="4">F-box domain-containing protein</fullName>
    </recommendedName>
</protein>
<evidence type="ECO:0000313" key="3">
    <source>
        <dbReference type="Proteomes" id="UP000799771"/>
    </source>
</evidence>
<dbReference type="OrthoDB" id="5314997at2759"/>